<keyword evidence="3" id="KW-1185">Reference proteome</keyword>
<dbReference type="AlphaFoldDB" id="A0A9P1E383"/>
<evidence type="ECO:0000313" key="2">
    <source>
        <dbReference type="EMBL" id="CAH9075301.1"/>
    </source>
</evidence>
<comment type="caution">
    <text evidence="2">The sequence shown here is derived from an EMBL/GenBank/DDBJ whole genome shotgun (WGS) entry which is preliminary data.</text>
</comment>
<name>A0A9P1E383_CUSEU</name>
<dbReference type="Proteomes" id="UP001152484">
    <property type="component" value="Unassembled WGS sequence"/>
</dbReference>
<sequence length="91" mass="9926">MAEFECFNATYRPTMHIQQPEMTPQIPFMGGMGGMGSMGGMGYDNYSHLSNNFPYSYYNQPFQTPGGRGSRGGSRTASRGGARGGREPEQS</sequence>
<dbReference type="EMBL" id="CAMAPE010000009">
    <property type="protein sequence ID" value="CAH9075301.1"/>
    <property type="molecule type" value="Genomic_DNA"/>
</dbReference>
<reference evidence="2" key="1">
    <citation type="submission" date="2022-07" db="EMBL/GenBank/DDBJ databases">
        <authorList>
            <person name="Macas J."/>
            <person name="Novak P."/>
            <person name="Neumann P."/>
        </authorList>
    </citation>
    <scope>NUCLEOTIDE SEQUENCE</scope>
</reference>
<evidence type="ECO:0000256" key="1">
    <source>
        <dbReference type="SAM" id="MobiDB-lite"/>
    </source>
</evidence>
<accession>A0A9P1E383</accession>
<organism evidence="2 3">
    <name type="scientific">Cuscuta europaea</name>
    <name type="common">European dodder</name>
    <dbReference type="NCBI Taxonomy" id="41803"/>
    <lineage>
        <taxon>Eukaryota</taxon>
        <taxon>Viridiplantae</taxon>
        <taxon>Streptophyta</taxon>
        <taxon>Embryophyta</taxon>
        <taxon>Tracheophyta</taxon>
        <taxon>Spermatophyta</taxon>
        <taxon>Magnoliopsida</taxon>
        <taxon>eudicotyledons</taxon>
        <taxon>Gunneridae</taxon>
        <taxon>Pentapetalae</taxon>
        <taxon>asterids</taxon>
        <taxon>lamiids</taxon>
        <taxon>Solanales</taxon>
        <taxon>Convolvulaceae</taxon>
        <taxon>Cuscuteae</taxon>
        <taxon>Cuscuta</taxon>
        <taxon>Cuscuta subgen. Cuscuta</taxon>
    </lineage>
</organism>
<feature type="region of interest" description="Disordered" evidence="1">
    <location>
        <begin position="57"/>
        <end position="91"/>
    </location>
</feature>
<gene>
    <name evidence="2" type="ORF">CEURO_LOCUS5568</name>
</gene>
<protein>
    <submittedName>
        <fullName evidence="2">Uncharacterized protein</fullName>
    </submittedName>
</protein>
<evidence type="ECO:0000313" key="3">
    <source>
        <dbReference type="Proteomes" id="UP001152484"/>
    </source>
</evidence>
<proteinExistence type="predicted"/>